<dbReference type="PATRIC" id="fig|69279.3.peg.1670"/>
<dbReference type="InterPro" id="IPR036390">
    <property type="entry name" value="WH_DNA-bd_sf"/>
</dbReference>
<keyword evidence="3" id="KW-0804">Transcription</keyword>
<dbReference type="STRING" id="69279.BG36_23730"/>
<dbReference type="SMART" id="SM00346">
    <property type="entry name" value="HTH_ICLR"/>
    <property type="match status" value="1"/>
</dbReference>
<dbReference type="PROSITE" id="PS51077">
    <property type="entry name" value="HTH_ICLR"/>
    <property type="match status" value="1"/>
</dbReference>
<dbReference type="eggNOG" id="COG1414">
    <property type="taxonomic scope" value="Bacteria"/>
</dbReference>
<dbReference type="Pfam" id="PF01614">
    <property type="entry name" value="IclR_C"/>
    <property type="match status" value="1"/>
</dbReference>
<dbReference type="GO" id="GO:0045892">
    <property type="term" value="P:negative regulation of DNA-templated transcription"/>
    <property type="evidence" value="ECO:0007669"/>
    <property type="project" value="TreeGrafter"/>
</dbReference>
<dbReference type="PROSITE" id="PS51078">
    <property type="entry name" value="ICLR_ED"/>
    <property type="match status" value="1"/>
</dbReference>
<dbReference type="GO" id="GO:0003700">
    <property type="term" value="F:DNA-binding transcription factor activity"/>
    <property type="evidence" value="ECO:0007669"/>
    <property type="project" value="TreeGrafter"/>
</dbReference>
<dbReference type="PANTHER" id="PTHR30136">
    <property type="entry name" value="HELIX-TURN-HELIX TRANSCRIPTIONAL REGULATOR, ICLR FAMILY"/>
    <property type="match status" value="1"/>
</dbReference>
<evidence type="ECO:0000313" key="6">
    <source>
        <dbReference type="EMBL" id="EXL09009.1"/>
    </source>
</evidence>
<protein>
    <submittedName>
        <fullName evidence="6">Transcriptional regulator</fullName>
    </submittedName>
</protein>
<organism evidence="6 7">
    <name type="scientific">Aquamicrobium defluvii</name>
    <dbReference type="NCBI Taxonomy" id="69279"/>
    <lineage>
        <taxon>Bacteria</taxon>
        <taxon>Pseudomonadati</taxon>
        <taxon>Pseudomonadota</taxon>
        <taxon>Alphaproteobacteria</taxon>
        <taxon>Hyphomicrobiales</taxon>
        <taxon>Phyllobacteriaceae</taxon>
        <taxon>Aquamicrobium</taxon>
    </lineage>
</organism>
<evidence type="ECO:0000256" key="2">
    <source>
        <dbReference type="ARBA" id="ARBA00023125"/>
    </source>
</evidence>
<dbReference type="SUPFAM" id="SSF55781">
    <property type="entry name" value="GAF domain-like"/>
    <property type="match status" value="1"/>
</dbReference>
<accession>A0A011TBM3</accession>
<name>A0A011TBM3_9HYPH</name>
<keyword evidence="2" id="KW-0238">DNA-binding</keyword>
<dbReference type="PANTHER" id="PTHR30136:SF24">
    <property type="entry name" value="HTH-TYPE TRANSCRIPTIONAL REPRESSOR ALLR"/>
    <property type="match status" value="1"/>
</dbReference>
<evidence type="ECO:0000259" key="5">
    <source>
        <dbReference type="PROSITE" id="PS51078"/>
    </source>
</evidence>
<keyword evidence="1" id="KW-0805">Transcription regulation</keyword>
<dbReference type="InterPro" id="IPR005471">
    <property type="entry name" value="Tscrpt_reg_IclR_N"/>
</dbReference>
<feature type="domain" description="IclR-ED" evidence="5">
    <location>
        <begin position="72"/>
        <end position="254"/>
    </location>
</feature>
<dbReference type="Gene3D" id="1.10.10.10">
    <property type="entry name" value="Winged helix-like DNA-binding domain superfamily/Winged helix DNA-binding domain"/>
    <property type="match status" value="1"/>
</dbReference>
<dbReference type="Gene3D" id="3.30.450.40">
    <property type="match status" value="1"/>
</dbReference>
<gene>
    <name evidence="6" type="ORF">BG36_23730</name>
</gene>
<proteinExistence type="predicted"/>
<dbReference type="Pfam" id="PF09339">
    <property type="entry name" value="HTH_IclR"/>
    <property type="match status" value="1"/>
</dbReference>
<reference evidence="6 7" key="1">
    <citation type="submission" date="2014-02" db="EMBL/GenBank/DDBJ databases">
        <title>Aquamicrobium defluvii Genome sequencing.</title>
        <authorList>
            <person name="Wang X."/>
        </authorList>
    </citation>
    <scope>NUCLEOTIDE SEQUENCE [LARGE SCALE GENOMIC DNA]</scope>
    <source>
        <strain evidence="6 7">W13Z1</strain>
    </source>
</reference>
<dbReference type="InterPro" id="IPR036388">
    <property type="entry name" value="WH-like_DNA-bd_sf"/>
</dbReference>
<dbReference type="InterPro" id="IPR050707">
    <property type="entry name" value="HTH_MetabolicPath_Reg"/>
</dbReference>
<evidence type="ECO:0000256" key="1">
    <source>
        <dbReference type="ARBA" id="ARBA00023015"/>
    </source>
</evidence>
<comment type="caution">
    <text evidence="6">The sequence shown here is derived from an EMBL/GenBank/DDBJ whole genome shotgun (WGS) entry which is preliminary data.</text>
</comment>
<dbReference type="GO" id="GO:0003677">
    <property type="term" value="F:DNA binding"/>
    <property type="evidence" value="ECO:0007669"/>
    <property type="project" value="UniProtKB-KW"/>
</dbReference>
<evidence type="ECO:0000259" key="4">
    <source>
        <dbReference type="PROSITE" id="PS51077"/>
    </source>
</evidence>
<dbReference type="HOGENOM" id="CLU_062618_4_3_5"/>
<dbReference type="EMBL" id="JENY01000009">
    <property type="protein sequence ID" value="EXL09009.1"/>
    <property type="molecule type" value="Genomic_DNA"/>
</dbReference>
<sequence>MNEKPKNDSPLERYTRILEIISGFPSGISLTQIADVIDLPKTTVHRLLKGLVKVGLLTFHKGEGGSYKAGPRFLRMLYAGAPHPWVEGLTRPILKRLANETGEACLIARLNDNKIRMAVLVEPDNAERGYVVPPRELWPHATAAAKAILAFQPREVVEAMLPKPLPRLTERTHTNIEELFAEFEEIRASGVAICAAEDVSGFAAIACPINVPEIGVIFSVGLTGTLQSIIEERRLYYERQLKFQAERLAASIHARLSTGGSPDEGEAETAAFV</sequence>
<feature type="domain" description="HTH iclR-type" evidence="4">
    <location>
        <begin position="8"/>
        <end position="71"/>
    </location>
</feature>
<evidence type="ECO:0000256" key="3">
    <source>
        <dbReference type="ARBA" id="ARBA00023163"/>
    </source>
</evidence>
<evidence type="ECO:0000313" key="7">
    <source>
        <dbReference type="Proteomes" id="UP000019849"/>
    </source>
</evidence>
<dbReference type="SUPFAM" id="SSF46785">
    <property type="entry name" value="Winged helix' DNA-binding domain"/>
    <property type="match status" value="1"/>
</dbReference>
<dbReference type="AlphaFoldDB" id="A0A011TBM3"/>
<dbReference type="InterPro" id="IPR029016">
    <property type="entry name" value="GAF-like_dom_sf"/>
</dbReference>
<dbReference type="InterPro" id="IPR014757">
    <property type="entry name" value="Tscrpt_reg_IclR_C"/>
</dbReference>
<dbReference type="Proteomes" id="UP000019849">
    <property type="component" value="Unassembled WGS sequence"/>
</dbReference>